<keyword evidence="5 7" id="KW-1133">Transmembrane helix</keyword>
<accession>A0A9D2S6D0</accession>
<keyword evidence="6 7" id="KW-0472">Membrane</keyword>
<dbReference type="Proteomes" id="UP000824208">
    <property type="component" value="Unassembled WGS sequence"/>
</dbReference>
<dbReference type="GO" id="GO:0005886">
    <property type="term" value="C:plasma membrane"/>
    <property type="evidence" value="ECO:0007669"/>
    <property type="project" value="UniProtKB-SubCell"/>
</dbReference>
<evidence type="ECO:0000256" key="4">
    <source>
        <dbReference type="ARBA" id="ARBA00022692"/>
    </source>
</evidence>
<feature type="transmembrane region" description="Helical" evidence="7">
    <location>
        <begin position="212"/>
        <end position="231"/>
    </location>
</feature>
<evidence type="ECO:0000256" key="6">
    <source>
        <dbReference type="ARBA" id="ARBA00023136"/>
    </source>
</evidence>
<feature type="transmembrane region" description="Helical" evidence="7">
    <location>
        <begin position="101"/>
        <end position="123"/>
    </location>
</feature>
<protein>
    <recommendedName>
        <fullName evidence="7">Phosphatidylglycerol--prolipoprotein diacylglyceryl transferase</fullName>
        <ecNumber evidence="7">2.5.1.145</ecNumber>
    </recommendedName>
</protein>
<comment type="similarity">
    <text evidence="1 7">Belongs to the Lgt family.</text>
</comment>
<dbReference type="PROSITE" id="PS01311">
    <property type="entry name" value="LGT"/>
    <property type="match status" value="1"/>
</dbReference>
<gene>
    <name evidence="7 8" type="primary">lgt</name>
    <name evidence="8" type="ORF">H9714_08860</name>
</gene>
<dbReference type="InterPro" id="IPR001640">
    <property type="entry name" value="Lgt"/>
</dbReference>
<evidence type="ECO:0000256" key="3">
    <source>
        <dbReference type="ARBA" id="ARBA00022679"/>
    </source>
</evidence>
<dbReference type="PANTHER" id="PTHR30589">
    <property type="entry name" value="PROLIPOPROTEIN DIACYLGLYCERYL TRANSFERASE"/>
    <property type="match status" value="1"/>
</dbReference>
<proteinExistence type="inferred from homology"/>
<comment type="subcellular location">
    <subcellularLocation>
        <location evidence="7">Cell membrane</location>
        <topology evidence="7">Multi-pass membrane protein</topology>
    </subcellularLocation>
</comment>
<dbReference type="NCBIfam" id="TIGR00544">
    <property type="entry name" value="lgt"/>
    <property type="match status" value="1"/>
</dbReference>
<evidence type="ECO:0000256" key="2">
    <source>
        <dbReference type="ARBA" id="ARBA00022475"/>
    </source>
</evidence>
<dbReference type="HAMAP" id="MF_01147">
    <property type="entry name" value="Lgt"/>
    <property type="match status" value="1"/>
</dbReference>
<keyword evidence="3 7" id="KW-0808">Transferase</keyword>
<dbReference type="EC" id="2.5.1.145" evidence="7"/>
<name>A0A9D2S6D0_9FIRM</name>
<dbReference type="EMBL" id="DWYC01000080">
    <property type="protein sequence ID" value="HJB57646.1"/>
    <property type="molecule type" value="Genomic_DNA"/>
</dbReference>
<feature type="transmembrane region" description="Helical" evidence="7">
    <location>
        <begin position="130"/>
        <end position="148"/>
    </location>
</feature>
<feature type="transmembrane region" description="Helical" evidence="7">
    <location>
        <begin position="27"/>
        <end position="47"/>
    </location>
</feature>
<feature type="transmembrane region" description="Helical" evidence="7">
    <location>
        <begin position="251"/>
        <end position="268"/>
    </location>
</feature>
<feature type="transmembrane region" description="Helical" evidence="7">
    <location>
        <begin position="188"/>
        <end position="205"/>
    </location>
</feature>
<evidence type="ECO:0000313" key="8">
    <source>
        <dbReference type="EMBL" id="HJB57646.1"/>
    </source>
</evidence>
<comment type="pathway">
    <text evidence="7">Protein modification; lipoprotein biosynthesis (diacylglyceryl transfer).</text>
</comment>
<comment type="caution">
    <text evidence="8">The sequence shown here is derived from an EMBL/GenBank/DDBJ whole genome shotgun (WGS) entry which is preliminary data.</text>
</comment>
<evidence type="ECO:0000256" key="5">
    <source>
        <dbReference type="ARBA" id="ARBA00022989"/>
    </source>
</evidence>
<keyword evidence="2 7" id="KW-1003">Cell membrane</keyword>
<keyword evidence="4 7" id="KW-0812">Transmembrane</keyword>
<evidence type="ECO:0000313" key="9">
    <source>
        <dbReference type="Proteomes" id="UP000824208"/>
    </source>
</evidence>
<dbReference type="GO" id="GO:0042158">
    <property type="term" value="P:lipoprotein biosynthetic process"/>
    <property type="evidence" value="ECO:0007669"/>
    <property type="project" value="UniProtKB-UniRule"/>
</dbReference>
<evidence type="ECO:0000256" key="7">
    <source>
        <dbReference type="HAMAP-Rule" id="MF_01147"/>
    </source>
</evidence>
<dbReference type="Pfam" id="PF01790">
    <property type="entry name" value="LGT"/>
    <property type="match status" value="1"/>
</dbReference>
<comment type="function">
    <text evidence="7">Catalyzes the transfer of the diacylglyceryl group from phosphatidylglycerol to the sulfhydryl group of the N-terminal cysteine of a prolipoprotein, the first step in the formation of mature lipoproteins.</text>
</comment>
<evidence type="ECO:0000256" key="1">
    <source>
        <dbReference type="ARBA" id="ARBA00007150"/>
    </source>
</evidence>
<reference evidence="8" key="1">
    <citation type="journal article" date="2021" name="PeerJ">
        <title>Extensive microbial diversity within the chicken gut microbiome revealed by metagenomics and culture.</title>
        <authorList>
            <person name="Gilroy R."/>
            <person name="Ravi A."/>
            <person name="Getino M."/>
            <person name="Pursley I."/>
            <person name="Horton D.L."/>
            <person name="Alikhan N.F."/>
            <person name="Baker D."/>
            <person name="Gharbi K."/>
            <person name="Hall N."/>
            <person name="Watson M."/>
            <person name="Adriaenssens E.M."/>
            <person name="Foster-Nyarko E."/>
            <person name="Jarju S."/>
            <person name="Secka A."/>
            <person name="Antonio M."/>
            <person name="Oren A."/>
            <person name="Chaudhuri R.R."/>
            <person name="La Ragione R."/>
            <person name="Hildebrand F."/>
            <person name="Pallen M.J."/>
        </authorList>
    </citation>
    <scope>NUCLEOTIDE SEQUENCE</scope>
    <source>
        <strain evidence="8">CHK189-11263</strain>
    </source>
</reference>
<sequence length="295" mass="33448">MNTVTFPGLGLEFHLNPILCRPFGWPIHWYGVIIAAGFLLAVLYCTRASKRFGIREDDILDLLFFAVPLSIVGARLYYVIFYLDLYRREDGSLDFARMVRIWDGGLAIYGGIIAAILTLLVFCRVRKISFLAFADLGSYGMLIGQAVGRWGNFVNMEAYGGETDLPWRMGITELVNGVEVYKEVHPTFLYESLWNLLGLVLLILVARKWRKFDGQIFLSYLAWYGFGRGLIEGLRTDSLYFFDTGIRVSQMLGFASALAAAVVLAVLWRRAKGPEALWVNRPENQCNQVETKEEP</sequence>
<dbReference type="PANTHER" id="PTHR30589:SF0">
    <property type="entry name" value="PHOSPHATIDYLGLYCEROL--PROLIPOPROTEIN DIACYLGLYCERYL TRANSFERASE"/>
    <property type="match status" value="1"/>
</dbReference>
<dbReference type="AlphaFoldDB" id="A0A9D2S6D0"/>
<reference evidence="8" key="2">
    <citation type="submission" date="2021-04" db="EMBL/GenBank/DDBJ databases">
        <authorList>
            <person name="Gilroy R."/>
        </authorList>
    </citation>
    <scope>NUCLEOTIDE SEQUENCE</scope>
    <source>
        <strain evidence="8">CHK189-11263</strain>
    </source>
</reference>
<feature type="binding site" evidence="7">
    <location>
        <position position="149"/>
    </location>
    <ligand>
        <name>a 1,2-diacyl-sn-glycero-3-phospho-(1'-sn-glycerol)</name>
        <dbReference type="ChEBI" id="CHEBI:64716"/>
    </ligand>
</feature>
<feature type="transmembrane region" description="Helical" evidence="7">
    <location>
        <begin position="59"/>
        <end position="81"/>
    </location>
</feature>
<organism evidence="8 9">
    <name type="scientific">Candidatus Flavonifractor intestinipullorum</name>
    <dbReference type="NCBI Taxonomy" id="2838587"/>
    <lineage>
        <taxon>Bacteria</taxon>
        <taxon>Bacillati</taxon>
        <taxon>Bacillota</taxon>
        <taxon>Clostridia</taxon>
        <taxon>Eubacteriales</taxon>
        <taxon>Oscillospiraceae</taxon>
        <taxon>Flavonifractor</taxon>
    </lineage>
</organism>
<dbReference type="GO" id="GO:0008961">
    <property type="term" value="F:phosphatidylglycerol-prolipoprotein diacylglyceryl transferase activity"/>
    <property type="evidence" value="ECO:0007669"/>
    <property type="project" value="UniProtKB-UniRule"/>
</dbReference>
<comment type="catalytic activity">
    <reaction evidence="7">
        <text>L-cysteinyl-[prolipoprotein] + a 1,2-diacyl-sn-glycero-3-phospho-(1'-sn-glycerol) = an S-1,2-diacyl-sn-glyceryl-L-cysteinyl-[prolipoprotein] + sn-glycerol 1-phosphate + H(+)</text>
        <dbReference type="Rhea" id="RHEA:56712"/>
        <dbReference type="Rhea" id="RHEA-COMP:14679"/>
        <dbReference type="Rhea" id="RHEA-COMP:14680"/>
        <dbReference type="ChEBI" id="CHEBI:15378"/>
        <dbReference type="ChEBI" id="CHEBI:29950"/>
        <dbReference type="ChEBI" id="CHEBI:57685"/>
        <dbReference type="ChEBI" id="CHEBI:64716"/>
        <dbReference type="ChEBI" id="CHEBI:140658"/>
        <dbReference type="EC" id="2.5.1.145"/>
    </reaction>
</comment>